<keyword evidence="5 8" id="KW-0812">Transmembrane</keyword>
<keyword evidence="4" id="KW-1003">Cell membrane</keyword>
<accession>A0A1H7VXN7</accession>
<evidence type="ECO:0000256" key="7">
    <source>
        <dbReference type="ARBA" id="ARBA00023136"/>
    </source>
</evidence>
<dbReference type="STRING" id="43775.SAMN04489760_1052"/>
<dbReference type="PANTHER" id="PTHR21716:SF67">
    <property type="entry name" value="TRANSPORT PROTEIN YDIK-RELATED"/>
    <property type="match status" value="1"/>
</dbReference>
<evidence type="ECO:0000313" key="9">
    <source>
        <dbReference type="EMBL" id="SEM13545.1"/>
    </source>
</evidence>
<sequence>MTMNRASTSDLTRITLQVLCIGILIAATFWIMRPFLLSLIWAVMIVVATWPFMLKVEGWLWKKRGLAVSAMTIVMLILFIVPFSLAIVAIIENADDITAWVKSIQTQTLPTLPGWLSGLPVVGPKLTAAWESIRTGPEGVSARLVPYAGKLLTWFLSQAGSVGIIAVQLLLTVIIAAICYANGETASTGVLRFARRLGGYRSEEAVDLAARTIRGVALGVVGTALIQSLLGGIGLAVTGVPAAAILTAVMFMLCIAQLGPGLVLIPSVIWLYWSGQTIWGTVLLVVTIFVSTFDNFLRPILIKKGADLPLLLIFAGVIGGLVAFGIVGLFIGPVVLAVTFRLVGVWVADVESSPASETAGEEG</sequence>
<organism evidence="9 10">
    <name type="scientific">Syntrophus gentianae</name>
    <dbReference type="NCBI Taxonomy" id="43775"/>
    <lineage>
        <taxon>Bacteria</taxon>
        <taxon>Pseudomonadati</taxon>
        <taxon>Thermodesulfobacteriota</taxon>
        <taxon>Syntrophia</taxon>
        <taxon>Syntrophales</taxon>
        <taxon>Syntrophaceae</taxon>
        <taxon>Syntrophus</taxon>
    </lineage>
</organism>
<evidence type="ECO:0000256" key="2">
    <source>
        <dbReference type="ARBA" id="ARBA00009773"/>
    </source>
</evidence>
<comment type="similarity">
    <text evidence="2">Belongs to the autoinducer-2 exporter (AI-2E) (TC 2.A.86) family.</text>
</comment>
<keyword evidence="6 8" id="KW-1133">Transmembrane helix</keyword>
<feature type="transmembrane region" description="Helical" evidence="8">
    <location>
        <begin position="278"/>
        <end position="297"/>
    </location>
</feature>
<dbReference type="AlphaFoldDB" id="A0A1H7VXN7"/>
<protein>
    <submittedName>
        <fullName evidence="9">Predicted PurR-regulated permease PerM</fullName>
    </submittedName>
</protein>
<evidence type="ECO:0000313" key="10">
    <source>
        <dbReference type="Proteomes" id="UP000198744"/>
    </source>
</evidence>
<evidence type="ECO:0000256" key="6">
    <source>
        <dbReference type="ARBA" id="ARBA00022989"/>
    </source>
</evidence>
<dbReference type="RefSeq" id="WP_093882543.1">
    <property type="nucleotide sequence ID" value="NZ_FOBS01000005.1"/>
</dbReference>
<feature type="transmembrane region" description="Helical" evidence="8">
    <location>
        <begin position="66"/>
        <end position="91"/>
    </location>
</feature>
<evidence type="ECO:0000256" key="3">
    <source>
        <dbReference type="ARBA" id="ARBA00022448"/>
    </source>
</evidence>
<feature type="transmembrane region" description="Helical" evidence="8">
    <location>
        <begin position="12"/>
        <end position="32"/>
    </location>
</feature>
<dbReference type="OrthoDB" id="9773730at2"/>
<dbReference type="InterPro" id="IPR002549">
    <property type="entry name" value="AI-2E-like"/>
</dbReference>
<evidence type="ECO:0000256" key="5">
    <source>
        <dbReference type="ARBA" id="ARBA00022692"/>
    </source>
</evidence>
<name>A0A1H7VXN7_9BACT</name>
<feature type="transmembrane region" description="Helical" evidence="8">
    <location>
        <begin position="244"/>
        <end position="272"/>
    </location>
</feature>
<gene>
    <name evidence="9" type="ORF">SAMN04489760_1052</name>
</gene>
<feature type="transmembrane region" description="Helical" evidence="8">
    <location>
        <begin position="38"/>
        <end position="54"/>
    </location>
</feature>
<keyword evidence="3" id="KW-0813">Transport</keyword>
<reference evidence="9 10" key="1">
    <citation type="submission" date="2016-10" db="EMBL/GenBank/DDBJ databases">
        <authorList>
            <person name="de Groot N.N."/>
        </authorList>
    </citation>
    <scope>NUCLEOTIDE SEQUENCE [LARGE SCALE GENOMIC DNA]</scope>
    <source>
        <strain evidence="9 10">DSM 8423</strain>
    </source>
</reference>
<evidence type="ECO:0000256" key="1">
    <source>
        <dbReference type="ARBA" id="ARBA00004651"/>
    </source>
</evidence>
<evidence type="ECO:0000256" key="4">
    <source>
        <dbReference type="ARBA" id="ARBA00022475"/>
    </source>
</evidence>
<evidence type="ECO:0000256" key="8">
    <source>
        <dbReference type="SAM" id="Phobius"/>
    </source>
</evidence>
<dbReference type="NCBIfam" id="NF008216">
    <property type="entry name" value="PRK10983.1"/>
    <property type="match status" value="1"/>
</dbReference>
<dbReference type="EMBL" id="FOBS01000005">
    <property type="protein sequence ID" value="SEM13545.1"/>
    <property type="molecule type" value="Genomic_DNA"/>
</dbReference>
<comment type="subcellular location">
    <subcellularLocation>
        <location evidence="1">Cell membrane</location>
        <topology evidence="1">Multi-pass membrane protein</topology>
    </subcellularLocation>
</comment>
<dbReference type="Pfam" id="PF01594">
    <property type="entry name" value="AI-2E_transport"/>
    <property type="match status" value="1"/>
</dbReference>
<dbReference type="GO" id="GO:0005886">
    <property type="term" value="C:plasma membrane"/>
    <property type="evidence" value="ECO:0007669"/>
    <property type="project" value="UniProtKB-SubCell"/>
</dbReference>
<feature type="transmembrane region" description="Helical" evidence="8">
    <location>
        <begin position="216"/>
        <end position="237"/>
    </location>
</feature>
<feature type="transmembrane region" description="Helical" evidence="8">
    <location>
        <begin position="309"/>
        <end position="336"/>
    </location>
</feature>
<dbReference type="Proteomes" id="UP000198744">
    <property type="component" value="Unassembled WGS sequence"/>
</dbReference>
<keyword evidence="7 8" id="KW-0472">Membrane</keyword>
<feature type="transmembrane region" description="Helical" evidence="8">
    <location>
        <begin position="151"/>
        <end position="178"/>
    </location>
</feature>
<dbReference type="PANTHER" id="PTHR21716">
    <property type="entry name" value="TRANSMEMBRANE PROTEIN"/>
    <property type="match status" value="1"/>
</dbReference>
<keyword evidence="10" id="KW-1185">Reference proteome</keyword>
<proteinExistence type="inferred from homology"/>